<evidence type="ECO:0000313" key="3">
    <source>
        <dbReference type="EMBL" id="NEN05113.1"/>
    </source>
</evidence>
<protein>
    <submittedName>
        <fullName evidence="3">FMN-binding protein</fullName>
    </submittedName>
</protein>
<dbReference type="Pfam" id="PF04205">
    <property type="entry name" value="FMN_bind"/>
    <property type="match status" value="1"/>
</dbReference>
<dbReference type="Proteomes" id="UP000474967">
    <property type="component" value="Unassembled WGS sequence"/>
</dbReference>
<keyword evidence="4" id="KW-1185">Reference proteome</keyword>
<dbReference type="InterPro" id="IPR007329">
    <property type="entry name" value="FMN-bd"/>
</dbReference>
<proteinExistence type="predicted"/>
<dbReference type="GO" id="GO:0010181">
    <property type="term" value="F:FMN binding"/>
    <property type="evidence" value="ECO:0007669"/>
    <property type="project" value="InterPro"/>
</dbReference>
<sequence>MRRNKWRGTILFVVILTVMGLTVGLRLYGAGQPTASSHAVSLPPSASPSASATPSASAPAASAAPAATPSPSAAPVAAAKKVDGAVEQTPYGPIQVELTYTGTRITAVTELQAPNDRGRSVEINAQAGPILEQEVLSSQSAKIDTVSGATYTSDGYAQSVQSAIDKS</sequence>
<evidence type="ECO:0000256" key="1">
    <source>
        <dbReference type="SAM" id="MobiDB-lite"/>
    </source>
</evidence>
<dbReference type="Gene3D" id="3.90.1010.20">
    <property type="match status" value="1"/>
</dbReference>
<organism evidence="3 4">
    <name type="scientific">Leifsonia tongyongensis</name>
    <dbReference type="NCBI Taxonomy" id="1268043"/>
    <lineage>
        <taxon>Bacteria</taxon>
        <taxon>Bacillati</taxon>
        <taxon>Actinomycetota</taxon>
        <taxon>Actinomycetes</taxon>
        <taxon>Micrococcales</taxon>
        <taxon>Microbacteriaceae</taxon>
        <taxon>Leifsonia</taxon>
    </lineage>
</organism>
<evidence type="ECO:0000259" key="2">
    <source>
        <dbReference type="SMART" id="SM00900"/>
    </source>
</evidence>
<accession>A0A6L9XUQ4</accession>
<dbReference type="EMBL" id="JAAGWY010000001">
    <property type="protein sequence ID" value="NEN05113.1"/>
    <property type="molecule type" value="Genomic_DNA"/>
</dbReference>
<comment type="caution">
    <text evidence="3">The sequence shown here is derived from an EMBL/GenBank/DDBJ whole genome shotgun (WGS) entry which is preliminary data.</text>
</comment>
<dbReference type="RefSeq" id="WP_163288236.1">
    <property type="nucleotide sequence ID" value="NZ_JAAGWY010000001.1"/>
</dbReference>
<feature type="region of interest" description="Disordered" evidence="1">
    <location>
        <begin position="34"/>
        <end position="76"/>
    </location>
</feature>
<name>A0A6L9XUQ4_9MICO</name>
<dbReference type="AlphaFoldDB" id="A0A6L9XUQ4"/>
<feature type="compositionally biased region" description="Low complexity" evidence="1">
    <location>
        <begin position="35"/>
        <end position="76"/>
    </location>
</feature>
<feature type="domain" description="FMN-binding" evidence="2">
    <location>
        <begin position="90"/>
        <end position="167"/>
    </location>
</feature>
<reference evidence="3 4" key="1">
    <citation type="journal article" date="2014" name="J. Microbiol.">
        <title>Diaminobutyricibacter tongyongensis gen. nov., sp. nov. and Homoserinibacter gongjuensis gen. nov., sp. nov. belong to the family Microbacteriaceae.</title>
        <authorList>
            <person name="Kim S.J."/>
            <person name="Ahn J.H."/>
            <person name="Weon H.Y."/>
            <person name="Hamada M."/>
            <person name="Suzuki K."/>
            <person name="Kwon S.W."/>
        </authorList>
    </citation>
    <scope>NUCLEOTIDE SEQUENCE [LARGE SCALE GENOMIC DNA]</scope>
    <source>
        <strain evidence="3 4">NBRC 108724</strain>
    </source>
</reference>
<dbReference type="GO" id="GO:0016020">
    <property type="term" value="C:membrane"/>
    <property type="evidence" value="ECO:0007669"/>
    <property type="project" value="InterPro"/>
</dbReference>
<dbReference type="SMART" id="SM00900">
    <property type="entry name" value="FMN_bind"/>
    <property type="match status" value="1"/>
</dbReference>
<gene>
    <name evidence="3" type="ORF">G3T36_04440</name>
</gene>
<evidence type="ECO:0000313" key="4">
    <source>
        <dbReference type="Proteomes" id="UP000474967"/>
    </source>
</evidence>